<dbReference type="OrthoDB" id="3542681at2759"/>
<dbReference type="Proteomes" id="UP000275385">
    <property type="component" value="Unassembled WGS sequence"/>
</dbReference>
<organism evidence="3 4">
    <name type="scientific">Coniochaeta pulveracea</name>
    <dbReference type="NCBI Taxonomy" id="177199"/>
    <lineage>
        <taxon>Eukaryota</taxon>
        <taxon>Fungi</taxon>
        <taxon>Dikarya</taxon>
        <taxon>Ascomycota</taxon>
        <taxon>Pezizomycotina</taxon>
        <taxon>Sordariomycetes</taxon>
        <taxon>Sordariomycetidae</taxon>
        <taxon>Coniochaetales</taxon>
        <taxon>Coniochaetaceae</taxon>
        <taxon>Coniochaeta</taxon>
    </lineage>
</organism>
<feature type="region of interest" description="Disordered" evidence="1">
    <location>
        <begin position="1"/>
        <end position="52"/>
    </location>
</feature>
<sequence>MHQGQGLYDNSYLEDNTEVPHETWPSDDQLSYNRPDNRGISSDHTTFWPDRNTPQFPPVTPLLPTGLDGVARSLPLPYNATYYQPALASSSNSGVTGPDSIVDFADVIYNDNRYRQGVETRTSLRDFVQPSTTINQVATSSFDPLAVITWGDDALIEDPGTDASIASVAGSMIVSPTVTAPSVESQELESQEGGGEISGGSELNFNGTPGLVTFSSMSDPPMSADGSPTHKGKKVKRSPSTTNTVSSSSSKPSSSKRELRSASRTSKNARSRVSETAEERKSRSSHNIVEKQYRNRLNAQFESLLHTLPDNMRRARDEEAELLGEPVTEKRVSKGEVLDMARRHIRALEEAREELEGERDKLKERVDELEGAFTSGKQTDGEEG</sequence>
<feature type="compositionally biased region" description="Basic and acidic residues" evidence="1">
    <location>
        <begin position="272"/>
        <end position="292"/>
    </location>
</feature>
<feature type="region of interest" description="Disordered" evidence="1">
    <location>
        <begin position="179"/>
        <end position="292"/>
    </location>
</feature>
<feature type="region of interest" description="Disordered" evidence="1">
    <location>
        <begin position="355"/>
        <end position="384"/>
    </location>
</feature>
<evidence type="ECO:0000313" key="3">
    <source>
        <dbReference type="EMBL" id="RKU41006.1"/>
    </source>
</evidence>
<dbReference type="InterPro" id="IPR011598">
    <property type="entry name" value="bHLH_dom"/>
</dbReference>
<dbReference type="Gene3D" id="4.10.280.10">
    <property type="entry name" value="Helix-loop-helix DNA-binding domain"/>
    <property type="match status" value="1"/>
</dbReference>
<dbReference type="InterPro" id="IPR052099">
    <property type="entry name" value="Regulatory_TF_Diverse"/>
</dbReference>
<evidence type="ECO:0000259" key="2">
    <source>
        <dbReference type="PROSITE" id="PS50888"/>
    </source>
</evidence>
<proteinExistence type="predicted"/>
<keyword evidence="4" id="KW-1185">Reference proteome</keyword>
<protein>
    <recommendedName>
        <fullName evidence="2">BHLH domain-containing protein</fullName>
    </recommendedName>
</protein>
<accession>A0A420XZE4</accession>
<reference evidence="3 4" key="1">
    <citation type="submission" date="2018-08" db="EMBL/GenBank/DDBJ databases">
        <title>Draft genome of the lignicolous fungus Coniochaeta pulveracea.</title>
        <authorList>
            <person name="Borstlap C.J."/>
            <person name="De Witt R.N."/>
            <person name="Botha A."/>
            <person name="Volschenk H."/>
        </authorList>
    </citation>
    <scope>NUCLEOTIDE SEQUENCE [LARGE SCALE GENOMIC DNA]</scope>
    <source>
        <strain evidence="3 4">CAB683</strain>
    </source>
</reference>
<feature type="compositionally biased region" description="Basic and acidic residues" evidence="1">
    <location>
        <begin position="358"/>
        <end position="368"/>
    </location>
</feature>
<dbReference type="PROSITE" id="PS50888">
    <property type="entry name" value="BHLH"/>
    <property type="match status" value="1"/>
</dbReference>
<name>A0A420XZE4_9PEZI</name>
<evidence type="ECO:0000256" key="1">
    <source>
        <dbReference type="SAM" id="MobiDB-lite"/>
    </source>
</evidence>
<feature type="compositionally biased region" description="Low complexity" evidence="1">
    <location>
        <begin position="238"/>
        <end position="253"/>
    </location>
</feature>
<dbReference type="AlphaFoldDB" id="A0A420XZE4"/>
<comment type="caution">
    <text evidence="3">The sequence shown here is derived from an EMBL/GenBank/DDBJ whole genome shotgun (WGS) entry which is preliminary data.</text>
</comment>
<feature type="compositionally biased region" description="Polar residues" evidence="1">
    <location>
        <begin position="26"/>
        <end position="45"/>
    </location>
</feature>
<dbReference type="InterPro" id="IPR036638">
    <property type="entry name" value="HLH_DNA-bd_sf"/>
</dbReference>
<dbReference type="SUPFAM" id="SSF47459">
    <property type="entry name" value="HLH, helix-loop-helix DNA-binding domain"/>
    <property type="match status" value="1"/>
</dbReference>
<dbReference type="PANTHER" id="PTHR47336:SF3">
    <property type="entry name" value="SERINE-RICH PROTEIN TYE7"/>
    <property type="match status" value="1"/>
</dbReference>
<dbReference type="EMBL" id="QVQW01000084">
    <property type="protein sequence ID" value="RKU41006.1"/>
    <property type="molecule type" value="Genomic_DNA"/>
</dbReference>
<dbReference type="Pfam" id="PF00010">
    <property type="entry name" value="HLH"/>
    <property type="match status" value="1"/>
</dbReference>
<dbReference type="STRING" id="177199.A0A420XZE4"/>
<evidence type="ECO:0000313" key="4">
    <source>
        <dbReference type="Proteomes" id="UP000275385"/>
    </source>
</evidence>
<gene>
    <name evidence="3" type="ORF">DL546_000188</name>
</gene>
<feature type="domain" description="BHLH" evidence="2">
    <location>
        <begin position="281"/>
        <end position="348"/>
    </location>
</feature>
<dbReference type="PANTHER" id="PTHR47336">
    <property type="entry name" value="TRANSCRIPTION FACTOR HMS1-RELATED"/>
    <property type="match status" value="1"/>
</dbReference>
<dbReference type="GO" id="GO:0046983">
    <property type="term" value="F:protein dimerization activity"/>
    <property type="evidence" value="ECO:0007669"/>
    <property type="project" value="InterPro"/>
</dbReference>
<dbReference type="SMART" id="SM00353">
    <property type="entry name" value="HLH"/>
    <property type="match status" value="1"/>
</dbReference>